<name>A0AAD7UK53_9STRA</name>
<feature type="transmembrane region" description="Helical" evidence="12">
    <location>
        <begin position="388"/>
        <end position="405"/>
    </location>
</feature>
<gene>
    <name evidence="14" type="ORF">CTAYLR_006635</name>
</gene>
<feature type="transmembrane region" description="Helical" evidence="12">
    <location>
        <begin position="98"/>
        <end position="118"/>
    </location>
</feature>
<evidence type="ECO:0000256" key="7">
    <source>
        <dbReference type="ARBA" id="ARBA00022989"/>
    </source>
</evidence>
<dbReference type="InterPro" id="IPR047871">
    <property type="entry name" value="K_chnl_Slo-like"/>
</dbReference>
<comment type="subcellular location">
    <subcellularLocation>
        <location evidence="1">Membrane</location>
        <topology evidence="1">Multi-pass membrane protein</topology>
    </subcellularLocation>
</comment>
<dbReference type="GO" id="GO:0016020">
    <property type="term" value="C:membrane"/>
    <property type="evidence" value="ECO:0007669"/>
    <property type="project" value="UniProtKB-SubCell"/>
</dbReference>
<keyword evidence="3" id="KW-0633">Potassium transport</keyword>
<feature type="coiled-coil region" evidence="11">
    <location>
        <begin position="554"/>
        <end position="601"/>
    </location>
</feature>
<evidence type="ECO:0000256" key="6">
    <source>
        <dbReference type="ARBA" id="ARBA00022958"/>
    </source>
</evidence>
<feature type="transmembrane region" description="Helical" evidence="12">
    <location>
        <begin position="55"/>
        <end position="78"/>
    </location>
</feature>
<evidence type="ECO:0000256" key="4">
    <source>
        <dbReference type="ARBA" id="ARBA00022692"/>
    </source>
</evidence>
<evidence type="ECO:0000256" key="1">
    <source>
        <dbReference type="ARBA" id="ARBA00004141"/>
    </source>
</evidence>
<comment type="caution">
    <text evidence="14">The sequence shown here is derived from an EMBL/GenBank/DDBJ whole genome shotgun (WGS) entry which is preliminary data.</text>
</comment>
<dbReference type="InterPro" id="IPR013099">
    <property type="entry name" value="K_chnl_dom"/>
</dbReference>
<dbReference type="SUPFAM" id="SSF81324">
    <property type="entry name" value="Voltage-gated potassium channels"/>
    <property type="match status" value="1"/>
</dbReference>
<dbReference type="AlphaFoldDB" id="A0AAD7UK53"/>
<dbReference type="GO" id="GO:0005267">
    <property type="term" value="F:potassium channel activity"/>
    <property type="evidence" value="ECO:0007669"/>
    <property type="project" value="UniProtKB-KW"/>
</dbReference>
<evidence type="ECO:0000313" key="15">
    <source>
        <dbReference type="Proteomes" id="UP001230188"/>
    </source>
</evidence>
<evidence type="ECO:0000256" key="11">
    <source>
        <dbReference type="SAM" id="Coils"/>
    </source>
</evidence>
<evidence type="ECO:0000256" key="12">
    <source>
        <dbReference type="SAM" id="Phobius"/>
    </source>
</evidence>
<dbReference type="Proteomes" id="UP001230188">
    <property type="component" value="Unassembled WGS sequence"/>
</dbReference>
<keyword evidence="15" id="KW-1185">Reference proteome</keyword>
<evidence type="ECO:0000256" key="2">
    <source>
        <dbReference type="ARBA" id="ARBA00022448"/>
    </source>
</evidence>
<evidence type="ECO:0000313" key="14">
    <source>
        <dbReference type="EMBL" id="KAJ8610026.1"/>
    </source>
</evidence>
<keyword evidence="2" id="KW-0813">Transport</keyword>
<keyword evidence="6" id="KW-0630">Potassium</keyword>
<feature type="transmembrane region" description="Helical" evidence="12">
    <location>
        <begin position="359"/>
        <end position="376"/>
    </location>
</feature>
<keyword evidence="8" id="KW-0406">Ion transport</keyword>
<dbReference type="PANTHER" id="PTHR10027:SF10">
    <property type="entry name" value="SLOWPOKE 2, ISOFORM D"/>
    <property type="match status" value="1"/>
</dbReference>
<keyword evidence="7 12" id="KW-1133">Transmembrane helix</keyword>
<evidence type="ECO:0000256" key="10">
    <source>
        <dbReference type="ARBA" id="ARBA00023303"/>
    </source>
</evidence>
<feature type="transmembrane region" description="Helical" evidence="12">
    <location>
        <begin position="330"/>
        <end position="353"/>
    </location>
</feature>
<keyword evidence="4 12" id="KW-0812">Transmembrane</keyword>
<keyword evidence="5" id="KW-0631">Potassium channel</keyword>
<feature type="domain" description="Potassium channel" evidence="13">
    <location>
        <begin position="366"/>
        <end position="408"/>
    </location>
</feature>
<dbReference type="Gene3D" id="1.10.287.70">
    <property type="match status" value="1"/>
</dbReference>
<evidence type="ECO:0000259" key="13">
    <source>
        <dbReference type="Pfam" id="PF07885"/>
    </source>
</evidence>
<evidence type="ECO:0000256" key="3">
    <source>
        <dbReference type="ARBA" id="ARBA00022538"/>
    </source>
</evidence>
<reference evidence="14" key="1">
    <citation type="submission" date="2023-01" db="EMBL/GenBank/DDBJ databases">
        <title>Metagenome sequencing of chrysophaentin producing Chrysophaeum taylorii.</title>
        <authorList>
            <person name="Davison J."/>
            <person name="Bewley C."/>
        </authorList>
    </citation>
    <scope>NUCLEOTIDE SEQUENCE</scope>
    <source>
        <strain evidence="14">NIES-1699</strain>
    </source>
</reference>
<keyword evidence="9 12" id="KW-0472">Membrane</keyword>
<protein>
    <recommendedName>
        <fullName evidence="13">Potassium channel domain-containing protein</fullName>
    </recommendedName>
</protein>
<dbReference type="Pfam" id="PF07885">
    <property type="entry name" value="Ion_trans_2"/>
    <property type="match status" value="1"/>
</dbReference>
<evidence type="ECO:0000256" key="9">
    <source>
        <dbReference type="ARBA" id="ARBA00023136"/>
    </source>
</evidence>
<organism evidence="14 15">
    <name type="scientific">Chrysophaeum taylorii</name>
    <dbReference type="NCBI Taxonomy" id="2483200"/>
    <lineage>
        <taxon>Eukaryota</taxon>
        <taxon>Sar</taxon>
        <taxon>Stramenopiles</taxon>
        <taxon>Ochrophyta</taxon>
        <taxon>Pelagophyceae</taxon>
        <taxon>Pelagomonadales</taxon>
        <taxon>Pelagomonadaceae</taxon>
        <taxon>Chrysophaeum</taxon>
    </lineage>
</organism>
<keyword evidence="10" id="KW-0407">Ion channel</keyword>
<keyword evidence="11" id="KW-0175">Coiled coil</keyword>
<accession>A0AAD7UK53</accession>
<dbReference type="PANTHER" id="PTHR10027">
    <property type="entry name" value="CALCIUM-ACTIVATED POTASSIUM CHANNEL ALPHA CHAIN"/>
    <property type="match status" value="1"/>
</dbReference>
<dbReference type="EMBL" id="JAQMWT010000122">
    <property type="protein sequence ID" value="KAJ8610026.1"/>
    <property type="molecule type" value="Genomic_DNA"/>
</dbReference>
<evidence type="ECO:0000256" key="8">
    <source>
        <dbReference type="ARBA" id="ARBA00023065"/>
    </source>
</evidence>
<proteinExistence type="predicted"/>
<sequence length="680" mass="75520">MSPEERAAVQAKTKEMRNLRWSNRALKPKDDSKERLGFGLSAMKDLKNAGFERPLVASVVLAMVVVTIVVYGIVKYALLLRRDVFGGVRCASCSLRPMTAFAWTFAAALSLLCVSLIASRATTQRTYPSRWSFPLTADEPMGVRELAAWRCCVVYELFQLAVSLVSFGNWVAGVNHIALIDVPGDDMHLTYVHGGHAHFTRDQPHSVGNPLGLNGWRLTRFHHVELFVMWSVALNGVLECAQRVVLDRTMYHPHLWVLLDTIEVGSFAGIVYPRIFDSLGVRGTKTGGYSLFIAFGAFRCTRFIRFERIVTCLFSQTGITKRLNGPLIRFYTLLVKFVVALLAMAALVCTVEFPCEPNAVRRDVVLLVVTFSTVGYGDMAPATREGRVVVVFIVVFILAYLPGLLSELNELADGDDMSTSDKTLASVGHAFEEVLKTKKAVVNVKARINALTALTDPRVLGHPPTKTMPTVQDVRLVADYCKKASPAWSLVLERLQDFTRRLDVLEQSRLAQKPQSPADTSPVRPKELVEVIDEGPPRVEDSQRPDIDVAALTNNNVQDALLEIDRRLETLTRRLPELPDVARSADNLRDLDARLARLEEANPYVKAGSRRVRQPRDARNASPVKGTGRFLRRHHHIYAAESDDDDDVDDAARSGPFYAPSLARTLVSAMRGTPQLHLGA</sequence>
<evidence type="ECO:0000256" key="5">
    <source>
        <dbReference type="ARBA" id="ARBA00022826"/>
    </source>
</evidence>